<evidence type="ECO:0000313" key="1">
    <source>
        <dbReference type="EMBL" id="PNR53790.1"/>
    </source>
</evidence>
<dbReference type="EnsemblPlants" id="Pp3c5_9940V3.2">
    <property type="protein sequence ID" value="PAC:32954442.CDS.1"/>
    <property type="gene ID" value="Pp3c5_9940"/>
</dbReference>
<dbReference type="HOGENOM" id="CLU_1941615_0_0_1"/>
<reference evidence="1 3" key="2">
    <citation type="journal article" date="2018" name="Plant J.">
        <title>The Physcomitrella patens chromosome-scale assembly reveals moss genome structure and evolution.</title>
        <authorList>
            <person name="Lang D."/>
            <person name="Ullrich K.K."/>
            <person name="Murat F."/>
            <person name="Fuchs J."/>
            <person name="Jenkins J."/>
            <person name="Haas F.B."/>
            <person name="Piednoel M."/>
            <person name="Gundlach H."/>
            <person name="Van Bel M."/>
            <person name="Meyberg R."/>
            <person name="Vives C."/>
            <person name="Morata J."/>
            <person name="Symeonidi A."/>
            <person name="Hiss M."/>
            <person name="Muchero W."/>
            <person name="Kamisugi Y."/>
            <person name="Saleh O."/>
            <person name="Blanc G."/>
            <person name="Decker E.L."/>
            <person name="van Gessel N."/>
            <person name="Grimwood J."/>
            <person name="Hayes R.D."/>
            <person name="Graham S.W."/>
            <person name="Gunter L.E."/>
            <person name="McDaniel S.F."/>
            <person name="Hoernstein S.N.W."/>
            <person name="Larsson A."/>
            <person name="Li F.W."/>
            <person name="Perroud P.F."/>
            <person name="Phillips J."/>
            <person name="Ranjan P."/>
            <person name="Rokshar D.S."/>
            <person name="Rothfels C.J."/>
            <person name="Schneider L."/>
            <person name="Shu S."/>
            <person name="Stevenson D.W."/>
            <person name="Thummler F."/>
            <person name="Tillich M."/>
            <person name="Villarreal Aguilar J.C."/>
            <person name="Widiez T."/>
            <person name="Wong G.K."/>
            <person name="Wymore A."/>
            <person name="Zhang Y."/>
            <person name="Zimmer A.D."/>
            <person name="Quatrano R.S."/>
            <person name="Mayer K.F.X."/>
            <person name="Goodstein D."/>
            <person name="Casacuberta J.M."/>
            <person name="Vandepoele K."/>
            <person name="Reski R."/>
            <person name="Cuming A.C."/>
            <person name="Tuskan G.A."/>
            <person name="Maumus F."/>
            <person name="Salse J."/>
            <person name="Schmutz J."/>
            <person name="Rensing S.A."/>
        </authorList>
    </citation>
    <scope>NUCLEOTIDE SEQUENCE [LARGE SCALE GENOMIC DNA]</scope>
    <source>
        <strain evidence="2 3">cv. Gransden 2004</strain>
    </source>
</reference>
<dbReference type="EMBL" id="ABEU02000005">
    <property type="protein sequence ID" value="PNR53790.1"/>
    <property type="molecule type" value="Genomic_DNA"/>
</dbReference>
<dbReference type="Gramene" id="Pp3c5_9940V3.3">
    <property type="protein sequence ID" value="PAC:32954443.CDS.1"/>
    <property type="gene ID" value="Pp3c5_9940"/>
</dbReference>
<evidence type="ECO:0000313" key="3">
    <source>
        <dbReference type="Proteomes" id="UP000006727"/>
    </source>
</evidence>
<dbReference type="PaxDb" id="3218-PP1S64_193V6.1"/>
<evidence type="ECO:0000313" key="2">
    <source>
        <dbReference type="EnsemblPlants" id="PAC:32954441.CDS.1"/>
    </source>
</evidence>
<accession>A9SC46</accession>
<dbReference type="EnsemblPlants" id="Pp3c5_9940V3.3">
    <property type="protein sequence ID" value="PAC:32954443.CDS.1"/>
    <property type="gene ID" value="Pp3c5_9940"/>
</dbReference>
<name>A9SC46_PHYPA</name>
<protein>
    <submittedName>
        <fullName evidence="1 2">Uncharacterized protein</fullName>
    </submittedName>
</protein>
<dbReference type="Proteomes" id="UP000006727">
    <property type="component" value="Chromosome 5"/>
</dbReference>
<dbReference type="EnsemblPlants" id="Pp3c5_9940V3.1">
    <property type="protein sequence ID" value="PAC:32954441.CDS.1"/>
    <property type="gene ID" value="Pp3c5_9940"/>
</dbReference>
<reference evidence="1 3" key="1">
    <citation type="journal article" date="2008" name="Science">
        <title>The Physcomitrella genome reveals evolutionary insights into the conquest of land by plants.</title>
        <authorList>
            <person name="Rensing S."/>
            <person name="Lang D."/>
            <person name="Zimmer A."/>
            <person name="Terry A."/>
            <person name="Salamov A."/>
            <person name="Shapiro H."/>
            <person name="Nishiyama T."/>
            <person name="Perroud P.-F."/>
            <person name="Lindquist E."/>
            <person name="Kamisugi Y."/>
            <person name="Tanahashi T."/>
            <person name="Sakakibara K."/>
            <person name="Fujita T."/>
            <person name="Oishi K."/>
            <person name="Shin-I T."/>
            <person name="Kuroki Y."/>
            <person name="Toyoda A."/>
            <person name="Suzuki Y."/>
            <person name="Hashimoto A."/>
            <person name="Yamaguchi K."/>
            <person name="Sugano A."/>
            <person name="Kohara Y."/>
            <person name="Fujiyama A."/>
            <person name="Anterola A."/>
            <person name="Aoki S."/>
            <person name="Ashton N."/>
            <person name="Barbazuk W.B."/>
            <person name="Barker E."/>
            <person name="Bennetzen J."/>
            <person name="Bezanilla M."/>
            <person name="Blankenship R."/>
            <person name="Cho S.H."/>
            <person name="Dutcher S."/>
            <person name="Estelle M."/>
            <person name="Fawcett J.A."/>
            <person name="Gundlach H."/>
            <person name="Hanada K."/>
            <person name="Heyl A."/>
            <person name="Hicks K.A."/>
            <person name="Hugh J."/>
            <person name="Lohr M."/>
            <person name="Mayer K."/>
            <person name="Melkozernov A."/>
            <person name="Murata T."/>
            <person name="Nelson D."/>
            <person name="Pils B."/>
            <person name="Prigge M."/>
            <person name="Reiss B."/>
            <person name="Renner T."/>
            <person name="Rombauts S."/>
            <person name="Rushton P."/>
            <person name="Sanderfoot A."/>
            <person name="Schween G."/>
            <person name="Shiu S.-H."/>
            <person name="Stueber K."/>
            <person name="Theodoulou F.L."/>
            <person name="Tu H."/>
            <person name="Van de Peer Y."/>
            <person name="Verrier P.J."/>
            <person name="Waters E."/>
            <person name="Wood A."/>
            <person name="Yang L."/>
            <person name="Cove D."/>
            <person name="Cuming A."/>
            <person name="Hasebe M."/>
            <person name="Lucas S."/>
            <person name="Mishler D.B."/>
            <person name="Reski R."/>
            <person name="Grigoriev I."/>
            <person name="Quatrano R.S."/>
            <person name="Boore J.L."/>
        </authorList>
    </citation>
    <scope>NUCLEOTIDE SEQUENCE [LARGE SCALE GENOMIC DNA]</scope>
    <source>
        <strain evidence="2 3">cv. Gransden 2004</strain>
    </source>
</reference>
<organism evidence="1">
    <name type="scientific">Physcomitrium patens</name>
    <name type="common">Spreading-leaved earth moss</name>
    <name type="synonym">Physcomitrella patens</name>
    <dbReference type="NCBI Taxonomy" id="3218"/>
    <lineage>
        <taxon>Eukaryota</taxon>
        <taxon>Viridiplantae</taxon>
        <taxon>Streptophyta</taxon>
        <taxon>Embryophyta</taxon>
        <taxon>Bryophyta</taxon>
        <taxon>Bryophytina</taxon>
        <taxon>Bryopsida</taxon>
        <taxon>Funariidae</taxon>
        <taxon>Funariales</taxon>
        <taxon>Funariaceae</taxon>
        <taxon>Physcomitrium</taxon>
    </lineage>
</organism>
<gene>
    <name evidence="1" type="ORF">PHYPA_007465</name>
</gene>
<dbReference type="Gramene" id="Pp3c5_9940V3.2">
    <property type="protein sequence ID" value="PAC:32954442.CDS.1"/>
    <property type="gene ID" value="Pp3c5_9940"/>
</dbReference>
<sequence>MARRRVLALGLAMSRMMCIQNPYQKMKNDEAQPSKRTWMWSRMKSLKPGGCEKTPRLRMGLRVARLRIRMLSPLTVLKRLCDSYVRMMLSLENEVGFAGIHCFSGTAFPMYLMQPPRRMGMACDLTQNVRWC</sequence>
<dbReference type="AlphaFoldDB" id="A9SC46"/>
<keyword evidence="3" id="KW-1185">Reference proteome</keyword>
<dbReference type="Gramene" id="Pp3c5_9940V3.1">
    <property type="protein sequence ID" value="PAC:32954441.CDS.1"/>
    <property type="gene ID" value="Pp3c5_9940"/>
</dbReference>
<dbReference type="InParanoid" id="A9SC46"/>
<reference evidence="2" key="3">
    <citation type="submission" date="2020-12" db="UniProtKB">
        <authorList>
            <consortium name="EnsemblPlants"/>
        </authorList>
    </citation>
    <scope>IDENTIFICATION</scope>
</reference>
<proteinExistence type="predicted"/>